<sequence length="137" mass="15460">MKNSPEWVKVPPQAYSIVTGYFPETKPKDGSPDCRPLLVTQVLQSRSGATAVRVCYGTTKLKFPQKANIDLIVQNSSDLDGCGLLRPTRFVIDPSQQTVLLWGDKYFEPWSGSKHPRRGMLPLDLQKEFAWLMAQHL</sequence>
<proteinExistence type="predicted"/>
<dbReference type="Proteomes" id="UP000809337">
    <property type="component" value="Unassembled WGS sequence"/>
</dbReference>
<dbReference type="RefSeq" id="WP_224552600.1">
    <property type="nucleotide sequence ID" value="NZ_CP086764.1"/>
</dbReference>
<name>A0A9Q2N6L1_9RHOB</name>
<comment type="caution">
    <text evidence="1">The sequence shown here is derived from an EMBL/GenBank/DDBJ whole genome shotgun (WGS) entry which is preliminary data.</text>
</comment>
<protein>
    <submittedName>
        <fullName evidence="1">Uncharacterized protein</fullName>
    </submittedName>
</protein>
<evidence type="ECO:0000313" key="1">
    <source>
        <dbReference type="EMBL" id="MBM2356492.1"/>
    </source>
</evidence>
<dbReference type="EMBL" id="JAFBWN010000016">
    <property type="protein sequence ID" value="MBM2356492.1"/>
    <property type="molecule type" value="Genomic_DNA"/>
</dbReference>
<reference evidence="1" key="1">
    <citation type="submission" date="2021-01" db="EMBL/GenBank/DDBJ databases">
        <title>Diatom-associated Roseobacters Show Island Model of Population Structure.</title>
        <authorList>
            <person name="Qu L."/>
            <person name="Feng X."/>
            <person name="Chen Y."/>
            <person name="Li L."/>
            <person name="Wang X."/>
            <person name="Hu Z."/>
            <person name="Wang H."/>
            <person name="Luo H."/>
        </authorList>
    </citation>
    <scope>NUCLEOTIDE SEQUENCE</scope>
    <source>
        <strain evidence="1">SM26-45</strain>
    </source>
</reference>
<accession>A0A9Q2N6L1</accession>
<organism evidence="1 2">
    <name type="scientific">Pseudosulfitobacter pseudonitzschiae</name>
    <dbReference type="NCBI Taxonomy" id="1402135"/>
    <lineage>
        <taxon>Bacteria</taxon>
        <taxon>Pseudomonadati</taxon>
        <taxon>Pseudomonadota</taxon>
        <taxon>Alphaproteobacteria</taxon>
        <taxon>Rhodobacterales</taxon>
        <taxon>Roseobacteraceae</taxon>
        <taxon>Pseudosulfitobacter</taxon>
    </lineage>
</organism>
<dbReference type="AlphaFoldDB" id="A0A9Q2N6L1"/>
<gene>
    <name evidence="1" type="ORF">JQX14_18220</name>
</gene>
<evidence type="ECO:0000313" key="2">
    <source>
        <dbReference type="Proteomes" id="UP000809337"/>
    </source>
</evidence>